<evidence type="ECO:0000313" key="1">
    <source>
        <dbReference type="EMBL" id="TFJ27469.1"/>
    </source>
</evidence>
<sequence length="155" mass="18823">MINLENLFSACWIMDCYYYSWINNNNKRFNRQMVVAQNYKKRDLEKHLNNYIDATILYIKVEKVIFIINDSDIEEYDRNLYDKGNLIDKYWRDMSLYVVTVRTKVNNYNEELDIQCIAPIDIENSELKKRIISKCIKTIEINQVNMHEDCWLKKN</sequence>
<gene>
    <name evidence="1" type="ORF">CKN69_06375</name>
</gene>
<name>A0A7Z8G5N5_CARDV</name>
<dbReference type="AlphaFoldDB" id="A0A7Z8G5N5"/>
<reference evidence="1 2" key="1">
    <citation type="journal article" date="2018" name="Int. J. Food Microbiol.">
        <title>Growth of Carnobacterium spp. isolated from chilled vacuum-packaged meat under relevant acidic conditions.</title>
        <authorList>
            <person name="Zhang P."/>
            <person name="Badoni M."/>
            <person name="Ganzle M."/>
            <person name="Yang X."/>
        </authorList>
    </citation>
    <scope>NUCLEOTIDE SEQUENCE [LARGE SCALE GENOMIC DNA]</scope>
    <source>
        <strain evidence="1 2">B2</strain>
    </source>
</reference>
<comment type="caution">
    <text evidence="1">The sequence shown here is derived from an EMBL/GenBank/DDBJ whole genome shotgun (WGS) entry which is preliminary data.</text>
</comment>
<organism evidence="1 2">
    <name type="scientific">Carnobacterium divergens</name>
    <name type="common">Lactobacillus divergens</name>
    <dbReference type="NCBI Taxonomy" id="2748"/>
    <lineage>
        <taxon>Bacteria</taxon>
        <taxon>Bacillati</taxon>
        <taxon>Bacillota</taxon>
        <taxon>Bacilli</taxon>
        <taxon>Lactobacillales</taxon>
        <taxon>Carnobacteriaceae</taxon>
        <taxon>Carnobacterium</taxon>
    </lineage>
</organism>
<protein>
    <submittedName>
        <fullName evidence="1">Uncharacterized protein</fullName>
    </submittedName>
</protein>
<proteinExistence type="predicted"/>
<dbReference type="EMBL" id="NRPP01000010">
    <property type="protein sequence ID" value="TFJ27469.1"/>
    <property type="molecule type" value="Genomic_DNA"/>
</dbReference>
<evidence type="ECO:0000313" key="2">
    <source>
        <dbReference type="Proteomes" id="UP000297938"/>
    </source>
</evidence>
<accession>A0A7Z8G5N5</accession>
<dbReference type="Proteomes" id="UP000297938">
    <property type="component" value="Unassembled WGS sequence"/>
</dbReference>
<dbReference type="RefSeq" id="WP_135025988.1">
    <property type="nucleotide sequence ID" value="NZ_JBFUWK010000004.1"/>
</dbReference>